<feature type="compositionally biased region" description="Basic and acidic residues" evidence="1">
    <location>
        <begin position="1"/>
        <end position="11"/>
    </location>
</feature>
<evidence type="ECO:0000256" key="1">
    <source>
        <dbReference type="SAM" id="MobiDB-lite"/>
    </source>
</evidence>
<dbReference type="RefSeq" id="WP_153358975.1">
    <property type="nucleotide sequence ID" value="NZ_JAYKOO010000016.1"/>
</dbReference>
<evidence type="ECO:0000313" key="3">
    <source>
        <dbReference type="Proteomes" id="UP000435138"/>
    </source>
</evidence>
<dbReference type="AlphaFoldDB" id="A0A6A8ADF0"/>
<accession>A0A6A8ADF0</accession>
<feature type="compositionally biased region" description="Basic and acidic residues" evidence="1">
    <location>
        <begin position="18"/>
        <end position="34"/>
    </location>
</feature>
<organism evidence="2 3">
    <name type="scientific">Endobacterium cereale</name>
    <dbReference type="NCBI Taxonomy" id="2663029"/>
    <lineage>
        <taxon>Bacteria</taxon>
        <taxon>Pseudomonadati</taxon>
        <taxon>Pseudomonadota</taxon>
        <taxon>Alphaproteobacteria</taxon>
        <taxon>Hyphomicrobiales</taxon>
        <taxon>Rhizobiaceae</taxon>
        <taxon>Endobacterium</taxon>
    </lineage>
</organism>
<dbReference type="EMBL" id="WIXI01000050">
    <property type="protein sequence ID" value="MQY49345.1"/>
    <property type="molecule type" value="Genomic_DNA"/>
</dbReference>
<protein>
    <submittedName>
        <fullName evidence="2">Uncharacterized protein</fullName>
    </submittedName>
</protein>
<proteinExistence type="predicted"/>
<name>A0A6A8ADF0_9HYPH</name>
<feature type="region of interest" description="Disordered" evidence="1">
    <location>
        <begin position="1"/>
        <end position="63"/>
    </location>
</feature>
<keyword evidence="3" id="KW-1185">Reference proteome</keyword>
<feature type="compositionally biased region" description="Basic and acidic residues" evidence="1">
    <location>
        <begin position="54"/>
        <end position="63"/>
    </location>
</feature>
<evidence type="ECO:0000313" key="2">
    <source>
        <dbReference type="EMBL" id="MQY49345.1"/>
    </source>
</evidence>
<sequence>MSNPEMERAPEYDVDAEAAEKAHGDKSAADKVPADEETEGATNALTTPVAPPEMAKDRHGKDG</sequence>
<dbReference type="Proteomes" id="UP000435138">
    <property type="component" value="Unassembled WGS sequence"/>
</dbReference>
<comment type="caution">
    <text evidence="2">The sequence shown here is derived from an EMBL/GenBank/DDBJ whole genome shotgun (WGS) entry which is preliminary data.</text>
</comment>
<gene>
    <name evidence="2" type="ORF">GAO09_25235</name>
</gene>
<reference evidence="2 3" key="1">
    <citation type="submission" date="2019-11" db="EMBL/GenBank/DDBJ databases">
        <title>Genome analysis of Rhizobacterium cereale a novel genus and species isolated from maize roots in North Spain.</title>
        <authorList>
            <person name="Menendez E."/>
            <person name="Flores-Felix J.D."/>
            <person name="Ramirez-Bahena M.-H."/>
            <person name="Igual J.M."/>
            <person name="Garcia-Fraile P."/>
            <person name="Peix A."/>
            <person name="Velazquez E."/>
        </authorList>
    </citation>
    <scope>NUCLEOTIDE SEQUENCE [LARGE SCALE GENOMIC DNA]</scope>
    <source>
        <strain evidence="2 3">RZME27</strain>
    </source>
</reference>